<dbReference type="GO" id="GO:0006189">
    <property type="term" value="P:'de novo' IMP biosynthetic process"/>
    <property type="evidence" value="ECO:0007669"/>
    <property type="project" value="UniProtKB-UniRule"/>
</dbReference>
<accession>A0A143PH28</accession>
<dbReference type="InterPro" id="IPR016188">
    <property type="entry name" value="PurM-like_N"/>
</dbReference>
<feature type="domain" description="PurM-like N-terminal" evidence="16">
    <location>
        <begin position="53"/>
        <end position="159"/>
    </location>
</feature>
<protein>
    <recommendedName>
        <fullName evidence="5 15">Phosphoribosylformylglycinamidine cyclo-ligase</fullName>
        <ecNumber evidence="4 15">6.3.3.1</ecNumber>
    </recommendedName>
    <alternativeName>
        <fullName evidence="12 15">AIR synthase</fullName>
    </alternativeName>
    <alternativeName>
        <fullName evidence="13 15">AIRS</fullName>
    </alternativeName>
    <alternativeName>
        <fullName evidence="11 15">Phosphoribosyl-aminoimidazole synthetase</fullName>
    </alternativeName>
</protein>
<comment type="subcellular location">
    <subcellularLocation>
        <location evidence="1 15">Cytoplasm</location>
    </subcellularLocation>
</comment>
<dbReference type="Pfam" id="PF02769">
    <property type="entry name" value="AIRS_C"/>
    <property type="match status" value="1"/>
</dbReference>
<evidence type="ECO:0000256" key="10">
    <source>
        <dbReference type="ARBA" id="ARBA00022840"/>
    </source>
</evidence>
<dbReference type="EC" id="6.3.3.1" evidence="4 15"/>
<dbReference type="UniPathway" id="UPA00074">
    <property type="reaction ID" value="UER00129"/>
</dbReference>
<dbReference type="InterPro" id="IPR036676">
    <property type="entry name" value="PurM-like_C_sf"/>
</dbReference>
<keyword evidence="10 15" id="KW-0067">ATP-binding</keyword>
<dbReference type="CDD" id="cd02196">
    <property type="entry name" value="PurM"/>
    <property type="match status" value="1"/>
</dbReference>
<dbReference type="GO" id="GO:0005524">
    <property type="term" value="F:ATP binding"/>
    <property type="evidence" value="ECO:0007669"/>
    <property type="project" value="UniProtKB-KW"/>
</dbReference>
<reference evidence="18 19" key="1">
    <citation type="journal article" date="2016" name="Genome Announc.">
        <title>First Complete Genome Sequence of a Subdivision 6 Acidobacterium Strain.</title>
        <authorList>
            <person name="Huang S."/>
            <person name="Vieira S."/>
            <person name="Bunk B."/>
            <person name="Riedel T."/>
            <person name="Sproer C."/>
            <person name="Overmann J."/>
        </authorList>
    </citation>
    <scope>NUCLEOTIDE SEQUENCE [LARGE SCALE GENOMIC DNA]</scope>
    <source>
        <strain evidence="19">DSM 100886 HEG_-6_39</strain>
    </source>
</reference>
<evidence type="ECO:0000256" key="11">
    <source>
        <dbReference type="ARBA" id="ARBA00031908"/>
    </source>
</evidence>
<dbReference type="InterPro" id="IPR010918">
    <property type="entry name" value="PurM-like_C_dom"/>
</dbReference>
<comment type="catalytic activity">
    <reaction evidence="14 15">
        <text>2-formamido-N(1)-(5-O-phospho-beta-D-ribosyl)acetamidine + ATP = 5-amino-1-(5-phospho-beta-D-ribosyl)imidazole + ADP + phosphate + H(+)</text>
        <dbReference type="Rhea" id="RHEA:23032"/>
        <dbReference type="ChEBI" id="CHEBI:15378"/>
        <dbReference type="ChEBI" id="CHEBI:30616"/>
        <dbReference type="ChEBI" id="CHEBI:43474"/>
        <dbReference type="ChEBI" id="CHEBI:137981"/>
        <dbReference type="ChEBI" id="CHEBI:147287"/>
        <dbReference type="ChEBI" id="CHEBI:456216"/>
        <dbReference type="EC" id="6.3.3.1"/>
    </reaction>
</comment>
<dbReference type="GO" id="GO:0004641">
    <property type="term" value="F:phosphoribosylformylglycinamidine cyclo-ligase activity"/>
    <property type="evidence" value="ECO:0007669"/>
    <property type="project" value="UniProtKB-UniRule"/>
</dbReference>
<dbReference type="FunFam" id="3.30.1330.10:FF:000001">
    <property type="entry name" value="Phosphoribosylformylglycinamidine cyclo-ligase"/>
    <property type="match status" value="1"/>
</dbReference>
<evidence type="ECO:0000256" key="14">
    <source>
        <dbReference type="ARBA" id="ARBA00049057"/>
    </source>
</evidence>
<evidence type="ECO:0000256" key="13">
    <source>
        <dbReference type="ARBA" id="ARBA00033093"/>
    </source>
</evidence>
<dbReference type="GO" id="GO:0005829">
    <property type="term" value="C:cytosol"/>
    <property type="evidence" value="ECO:0007669"/>
    <property type="project" value="TreeGrafter"/>
</dbReference>
<dbReference type="EMBL" id="CP015136">
    <property type="protein sequence ID" value="AMY07378.1"/>
    <property type="molecule type" value="Genomic_DNA"/>
</dbReference>
<dbReference type="OrthoDB" id="9802507at2"/>
<dbReference type="SUPFAM" id="SSF55326">
    <property type="entry name" value="PurM N-terminal domain-like"/>
    <property type="match status" value="1"/>
</dbReference>
<sequence>MDYKSAGVDIDAGHEVVNRIRGLAQGTFTPGVLSDIGSFGGLFHMQAAGASDPVLVASADGVGTKLKVAFMLNRHTTIGEDLVNHCVNDILVQGARPLFFLDYLATGRLSPDIAVDIVDGLARACKANGCALLGGETAEMPGFYANREYDLAGFIVGVVERPLVLTGDRIRVGDALIGLPSTGLHTNGYSLARRIAFDTLMLGIHDHIPELGVGIGEALLRPHRSYLNPVLPLVRDGLINGMAHITGGGLTDNVPRVLPEGTSARIDRSSWEVPALFTWLVRRGDVPDADAWRTFNMGIGMVLAVPAQQVNHVLERLSEAGESEGAVIGEIVSGDRSVQYVGH</sequence>
<dbReference type="PANTHER" id="PTHR10520">
    <property type="entry name" value="TRIFUNCTIONAL PURINE BIOSYNTHETIC PROTEIN ADENOSINE-3-RELATED"/>
    <property type="match status" value="1"/>
</dbReference>
<keyword evidence="8 15" id="KW-0547">Nucleotide-binding</keyword>
<evidence type="ECO:0000256" key="6">
    <source>
        <dbReference type="ARBA" id="ARBA00022490"/>
    </source>
</evidence>
<dbReference type="SUPFAM" id="SSF56042">
    <property type="entry name" value="PurM C-terminal domain-like"/>
    <property type="match status" value="1"/>
</dbReference>
<keyword evidence="19" id="KW-1185">Reference proteome</keyword>
<organism evidence="18 19">
    <name type="scientific">Luteitalea pratensis</name>
    <dbReference type="NCBI Taxonomy" id="1855912"/>
    <lineage>
        <taxon>Bacteria</taxon>
        <taxon>Pseudomonadati</taxon>
        <taxon>Acidobacteriota</taxon>
        <taxon>Vicinamibacteria</taxon>
        <taxon>Vicinamibacterales</taxon>
        <taxon>Vicinamibacteraceae</taxon>
        <taxon>Luteitalea</taxon>
    </lineage>
</organism>
<dbReference type="Gene3D" id="3.30.1330.10">
    <property type="entry name" value="PurM-like, N-terminal domain"/>
    <property type="match status" value="1"/>
</dbReference>
<dbReference type="Proteomes" id="UP000076079">
    <property type="component" value="Chromosome"/>
</dbReference>
<dbReference type="GO" id="GO:0046084">
    <property type="term" value="P:adenine biosynthetic process"/>
    <property type="evidence" value="ECO:0007669"/>
    <property type="project" value="TreeGrafter"/>
</dbReference>
<evidence type="ECO:0000313" key="18">
    <source>
        <dbReference type="EMBL" id="AMY07378.1"/>
    </source>
</evidence>
<proteinExistence type="inferred from homology"/>
<keyword evidence="9 15" id="KW-0658">Purine biosynthesis</keyword>
<evidence type="ECO:0000259" key="16">
    <source>
        <dbReference type="Pfam" id="PF00586"/>
    </source>
</evidence>
<name>A0A143PH28_LUTPR</name>
<evidence type="ECO:0000256" key="12">
    <source>
        <dbReference type="ARBA" id="ARBA00032931"/>
    </source>
</evidence>
<dbReference type="InterPro" id="IPR036921">
    <property type="entry name" value="PurM-like_N_sf"/>
</dbReference>
<evidence type="ECO:0000256" key="3">
    <source>
        <dbReference type="ARBA" id="ARBA00010280"/>
    </source>
</evidence>
<evidence type="ECO:0000256" key="8">
    <source>
        <dbReference type="ARBA" id="ARBA00022741"/>
    </source>
</evidence>
<reference evidence="19" key="2">
    <citation type="submission" date="2016-04" db="EMBL/GenBank/DDBJ databases">
        <title>First Complete Genome Sequence of a Subdivision 6 Acidobacterium.</title>
        <authorList>
            <person name="Huang S."/>
            <person name="Vieira S."/>
            <person name="Bunk B."/>
            <person name="Riedel T."/>
            <person name="Sproeer C."/>
            <person name="Overmann J."/>
        </authorList>
    </citation>
    <scope>NUCLEOTIDE SEQUENCE [LARGE SCALE GENOMIC DNA]</scope>
    <source>
        <strain evidence="19">DSM 100886 HEG_-6_39</strain>
    </source>
</reference>
<comment type="similarity">
    <text evidence="3 15">Belongs to the AIR synthase family.</text>
</comment>
<comment type="pathway">
    <text evidence="2 15">Purine metabolism; IMP biosynthesis via de novo pathway; 5-amino-1-(5-phospho-D-ribosyl)imidazole from N(2)-formyl-N(1)-(5-phospho-D-ribosyl)glycinamide: step 2/2.</text>
</comment>
<evidence type="ECO:0000256" key="4">
    <source>
        <dbReference type="ARBA" id="ARBA00013047"/>
    </source>
</evidence>
<dbReference type="InterPro" id="IPR004733">
    <property type="entry name" value="PurM_cligase"/>
</dbReference>
<dbReference type="PANTHER" id="PTHR10520:SF12">
    <property type="entry name" value="TRIFUNCTIONAL PURINE BIOSYNTHETIC PROTEIN ADENOSINE-3"/>
    <property type="match status" value="1"/>
</dbReference>
<evidence type="ECO:0000313" key="19">
    <source>
        <dbReference type="Proteomes" id="UP000076079"/>
    </source>
</evidence>
<evidence type="ECO:0000256" key="1">
    <source>
        <dbReference type="ARBA" id="ARBA00004496"/>
    </source>
</evidence>
<dbReference type="Gene3D" id="3.90.650.10">
    <property type="entry name" value="PurM-like C-terminal domain"/>
    <property type="match status" value="1"/>
</dbReference>
<dbReference type="RefSeq" id="WP_110169337.1">
    <property type="nucleotide sequence ID" value="NZ_CP015136.1"/>
</dbReference>
<evidence type="ECO:0000256" key="9">
    <source>
        <dbReference type="ARBA" id="ARBA00022755"/>
    </source>
</evidence>
<dbReference type="KEGG" id="abac:LuPra_00545"/>
<dbReference type="AlphaFoldDB" id="A0A143PH28"/>
<dbReference type="PATRIC" id="fig|1813736.3.peg.573"/>
<keyword evidence="7 15" id="KW-0436">Ligase</keyword>
<dbReference type="GO" id="GO:0004637">
    <property type="term" value="F:phosphoribosylamine-glycine ligase activity"/>
    <property type="evidence" value="ECO:0007669"/>
    <property type="project" value="TreeGrafter"/>
</dbReference>
<feature type="domain" description="PurM-like C-terminal" evidence="17">
    <location>
        <begin position="171"/>
        <end position="338"/>
    </location>
</feature>
<evidence type="ECO:0000259" key="17">
    <source>
        <dbReference type="Pfam" id="PF02769"/>
    </source>
</evidence>
<evidence type="ECO:0000256" key="15">
    <source>
        <dbReference type="HAMAP-Rule" id="MF_00741"/>
    </source>
</evidence>
<keyword evidence="6 15" id="KW-0963">Cytoplasm</keyword>
<evidence type="ECO:0000256" key="2">
    <source>
        <dbReference type="ARBA" id="ARBA00004686"/>
    </source>
</evidence>
<evidence type="ECO:0000256" key="5">
    <source>
        <dbReference type="ARBA" id="ARBA00020367"/>
    </source>
</evidence>
<evidence type="ECO:0000256" key="7">
    <source>
        <dbReference type="ARBA" id="ARBA00022598"/>
    </source>
</evidence>
<dbReference type="STRING" id="1855912.LuPra_00545"/>
<dbReference type="FunFam" id="3.90.650.10:FF:000011">
    <property type="entry name" value="Phosphoribosylformylglycinamidine cyclo-ligase"/>
    <property type="match status" value="1"/>
</dbReference>
<gene>
    <name evidence="15 18" type="primary">purM</name>
    <name evidence="18" type="ORF">LuPra_00545</name>
</gene>
<dbReference type="HAMAP" id="MF_00741">
    <property type="entry name" value="AIRS"/>
    <property type="match status" value="1"/>
</dbReference>
<dbReference type="Pfam" id="PF00586">
    <property type="entry name" value="AIRS"/>
    <property type="match status" value="1"/>
</dbReference>
<dbReference type="NCBIfam" id="TIGR00878">
    <property type="entry name" value="purM"/>
    <property type="match status" value="1"/>
</dbReference>